<accession>A0A7N1A8H2</accession>
<dbReference type="Proteomes" id="UP000594263">
    <property type="component" value="Unplaced"/>
</dbReference>
<dbReference type="OMA" id="CSAYDFV"/>
<dbReference type="InterPro" id="IPR014752">
    <property type="entry name" value="Arrestin-like_C"/>
</dbReference>
<dbReference type="Gramene" id="Kaladp0458s0001.1.v1.1">
    <property type="protein sequence ID" value="Kaladp0458s0001.1.v1.1"/>
    <property type="gene ID" value="Kaladp0458s0001.v1.1"/>
</dbReference>
<reference evidence="2" key="1">
    <citation type="submission" date="2021-01" db="UniProtKB">
        <authorList>
            <consortium name="EnsemblPlants"/>
        </authorList>
    </citation>
    <scope>IDENTIFICATION</scope>
</reference>
<comment type="similarity">
    <text evidence="1">Belongs to the VPS26 family.</text>
</comment>
<sequence>MRYKLLEVMLSDLSDLHHYRKKTVEVSPPGKIAAGTTEIPFFVPLRERGDGDMEKFYETFHGADINIQYLATVGIMRGYLHKSLHATTEFIIETDKAELFDPPLSPETVIFYITQDTQKHPLLPELRSGQSELFKAFTYFCFCPPYFCSAYDFVNMKS</sequence>
<dbReference type="AlphaFoldDB" id="A0A7N1A8H2"/>
<dbReference type="GO" id="GO:0006886">
    <property type="term" value="P:intracellular protein transport"/>
    <property type="evidence" value="ECO:0007669"/>
    <property type="project" value="InterPro"/>
</dbReference>
<evidence type="ECO:0000256" key="1">
    <source>
        <dbReference type="ARBA" id="ARBA00009100"/>
    </source>
</evidence>
<evidence type="ECO:0000313" key="3">
    <source>
        <dbReference type="Proteomes" id="UP000594263"/>
    </source>
</evidence>
<dbReference type="Gene3D" id="2.60.40.640">
    <property type="match status" value="1"/>
</dbReference>
<protein>
    <submittedName>
        <fullName evidence="2">Uncharacterized protein</fullName>
    </submittedName>
</protein>
<keyword evidence="3" id="KW-1185">Reference proteome</keyword>
<organism evidence="2 3">
    <name type="scientific">Kalanchoe fedtschenkoi</name>
    <name type="common">Lavender scallops</name>
    <name type="synonym">South American air plant</name>
    <dbReference type="NCBI Taxonomy" id="63787"/>
    <lineage>
        <taxon>Eukaryota</taxon>
        <taxon>Viridiplantae</taxon>
        <taxon>Streptophyta</taxon>
        <taxon>Embryophyta</taxon>
        <taxon>Tracheophyta</taxon>
        <taxon>Spermatophyta</taxon>
        <taxon>Magnoliopsida</taxon>
        <taxon>eudicotyledons</taxon>
        <taxon>Gunneridae</taxon>
        <taxon>Pentapetalae</taxon>
        <taxon>Saxifragales</taxon>
        <taxon>Crassulaceae</taxon>
        <taxon>Kalanchoe</taxon>
    </lineage>
</organism>
<dbReference type="InterPro" id="IPR028934">
    <property type="entry name" value="Vps26-related"/>
</dbReference>
<dbReference type="EnsemblPlants" id="Kaladp0458s0001.1.v1.1">
    <property type="protein sequence ID" value="Kaladp0458s0001.1.v1.1"/>
    <property type="gene ID" value="Kaladp0458s0001.v1.1"/>
</dbReference>
<proteinExistence type="inferred from homology"/>
<evidence type="ECO:0000313" key="2">
    <source>
        <dbReference type="EnsemblPlants" id="Kaladp0458s0001.1.v1.1"/>
    </source>
</evidence>
<dbReference type="PANTHER" id="PTHR12233">
    <property type="entry name" value="VACUOLAR PROTEIN SORTING 26 RELATED"/>
    <property type="match status" value="1"/>
</dbReference>
<name>A0A7N1A8H2_KALFE</name>